<evidence type="ECO:0000313" key="2">
    <source>
        <dbReference type="EMBL" id="ESQ94309.1"/>
    </source>
</evidence>
<organism evidence="2 3">
    <name type="scientific">Asticcacaulis benevestitus DSM 16100 = ATCC BAA-896</name>
    <dbReference type="NCBI Taxonomy" id="1121022"/>
    <lineage>
        <taxon>Bacteria</taxon>
        <taxon>Pseudomonadati</taxon>
        <taxon>Pseudomonadota</taxon>
        <taxon>Alphaproteobacteria</taxon>
        <taxon>Caulobacterales</taxon>
        <taxon>Caulobacteraceae</taxon>
        <taxon>Asticcacaulis</taxon>
    </lineage>
</organism>
<dbReference type="Pfam" id="PF09694">
    <property type="entry name" value="Gcw_chp"/>
    <property type="match status" value="1"/>
</dbReference>
<protein>
    <recommendedName>
        <fullName evidence="4">Outer membrane protein beta-barrel domain-containing protein</fullName>
    </recommendedName>
</protein>
<feature type="signal peptide" evidence="1">
    <location>
        <begin position="1"/>
        <end position="23"/>
    </location>
</feature>
<proteinExistence type="predicted"/>
<dbReference type="SUPFAM" id="SSF56935">
    <property type="entry name" value="Porins"/>
    <property type="match status" value="1"/>
</dbReference>
<comment type="caution">
    <text evidence="2">The sequence shown here is derived from an EMBL/GenBank/DDBJ whole genome shotgun (WGS) entry which is preliminary data.</text>
</comment>
<dbReference type="STRING" id="1121022.GCA_000376105_00416"/>
<dbReference type="AlphaFoldDB" id="V4Q3P0"/>
<dbReference type="PATRIC" id="fig|1121022.4.peg.403"/>
<sequence length="220" mass="23516">MKKMLLAATALIAATAFAGSASATTEFAGGTISYNVSATSDYVFRGFTQTDGDPAIQGGVDYSHGMFYVGGWASNVDFADYELDLYAGVKPTYKDFTFDLGAIYYNYNDKALDSTELKAAVSHPLYKGTIGAAYFHNVDFDDTNYYEINASYPLTSKLSVSGALGEQKATGSKYTTGNIGLTYAITPVFAIDGRFSDTNIPEASSEAAKSRFIVSVKAAF</sequence>
<evidence type="ECO:0000256" key="1">
    <source>
        <dbReference type="SAM" id="SignalP"/>
    </source>
</evidence>
<dbReference type="InterPro" id="IPR010239">
    <property type="entry name" value="CHP02001"/>
</dbReference>
<feature type="chain" id="PRO_5004725723" description="Outer membrane protein beta-barrel domain-containing protein" evidence="1">
    <location>
        <begin position="24"/>
        <end position="220"/>
    </location>
</feature>
<dbReference type="RefSeq" id="WP_018080096.1">
    <property type="nucleotide sequence ID" value="NZ_AQWM01000001.1"/>
</dbReference>
<dbReference type="EMBL" id="AWGB01000004">
    <property type="protein sequence ID" value="ESQ94309.1"/>
    <property type="molecule type" value="Genomic_DNA"/>
</dbReference>
<keyword evidence="3" id="KW-1185">Reference proteome</keyword>
<dbReference type="NCBIfam" id="TIGR02001">
    <property type="entry name" value="gcw_chp"/>
    <property type="match status" value="1"/>
</dbReference>
<keyword evidence="1" id="KW-0732">Signal</keyword>
<dbReference type="Proteomes" id="UP000017837">
    <property type="component" value="Unassembled WGS sequence"/>
</dbReference>
<dbReference type="eggNOG" id="ENOG50339CR">
    <property type="taxonomic scope" value="Bacteria"/>
</dbReference>
<evidence type="ECO:0008006" key="4">
    <source>
        <dbReference type="Google" id="ProtNLM"/>
    </source>
</evidence>
<name>V4Q3P0_9CAUL</name>
<evidence type="ECO:0000313" key="3">
    <source>
        <dbReference type="Proteomes" id="UP000017837"/>
    </source>
</evidence>
<reference evidence="2 3" key="1">
    <citation type="journal article" date="2014" name="Nature">
        <title>Sequential evolution of bacterial morphology by co-option of a developmental regulator.</title>
        <authorList>
            <person name="Jiang C."/>
            <person name="Brown P.J."/>
            <person name="Ducret A."/>
            <person name="Brun Y.V."/>
        </authorList>
    </citation>
    <scope>NUCLEOTIDE SEQUENCE [LARGE SCALE GENOMIC DNA]</scope>
    <source>
        <strain evidence="2 3">DSM 16100</strain>
    </source>
</reference>
<gene>
    <name evidence="2" type="ORF">ABENE_02050</name>
</gene>
<dbReference type="OrthoDB" id="9793561at2"/>
<accession>V4Q3P0</accession>